<reference evidence="1 2" key="1">
    <citation type="submission" date="2024-01" db="EMBL/GenBank/DDBJ databases">
        <title>Genome assemblies of Stephania.</title>
        <authorList>
            <person name="Yang L."/>
        </authorList>
    </citation>
    <scope>NUCLEOTIDE SEQUENCE [LARGE SCALE GENOMIC DNA]</scope>
    <source>
        <strain evidence="1">JXDWG</strain>
        <tissue evidence="1">Leaf</tissue>
    </source>
</reference>
<proteinExistence type="predicted"/>
<evidence type="ECO:0000313" key="1">
    <source>
        <dbReference type="EMBL" id="KAK9133403.1"/>
    </source>
</evidence>
<keyword evidence="2" id="KW-1185">Reference proteome</keyword>
<name>A0AAP0P757_9MAGN</name>
<protein>
    <submittedName>
        <fullName evidence="1">Uncharacterized protein</fullName>
    </submittedName>
</protein>
<dbReference type="EMBL" id="JBBNAG010000005">
    <property type="protein sequence ID" value="KAK9133403.1"/>
    <property type="molecule type" value="Genomic_DNA"/>
</dbReference>
<comment type="caution">
    <text evidence="1">The sequence shown here is derived from an EMBL/GenBank/DDBJ whole genome shotgun (WGS) entry which is preliminary data.</text>
</comment>
<accession>A0AAP0P757</accession>
<dbReference type="AlphaFoldDB" id="A0AAP0P757"/>
<gene>
    <name evidence="1" type="ORF">Scep_012931</name>
</gene>
<dbReference type="Proteomes" id="UP001419268">
    <property type="component" value="Unassembled WGS sequence"/>
</dbReference>
<sequence>MSSPPHKPSLCPSPSSALSSLPRRRLLCPLPSSALSFAVVCSVLASPTDDCRLHLIPGLSFVYNTYNLYLEWLTGYRL</sequence>
<organism evidence="1 2">
    <name type="scientific">Stephania cephalantha</name>
    <dbReference type="NCBI Taxonomy" id="152367"/>
    <lineage>
        <taxon>Eukaryota</taxon>
        <taxon>Viridiplantae</taxon>
        <taxon>Streptophyta</taxon>
        <taxon>Embryophyta</taxon>
        <taxon>Tracheophyta</taxon>
        <taxon>Spermatophyta</taxon>
        <taxon>Magnoliopsida</taxon>
        <taxon>Ranunculales</taxon>
        <taxon>Menispermaceae</taxon>
        <taxon>Menispermoideae</taxon>
        <taxon>Cissampelideae</taxon>
        <taxon>Stephania</taxon>
    </lineage>
</organism>
<evidence type="ECO:0000313" key="2">
    <source>
        <dbReference type="Proteomes" id="UP001419268"/>
    </source>
</evidence>